<evidence type="ECO:0000313" key="4">
    <source>
        <dbReference type="EMBL" id="CAH2109000.1"/>
    </source>
</evidence>
<dbReference type="InterPro" id="IPR036691">
    <property type="entry name" value="Endo/exonu/phosph_ase_sf"/>
</dbReference>
<dbReference type="AlphaFoldDB" id="A0AAU9VCC2"/>
<sequence>MKVLQEKVDKVQILKAKVENIVQKGENLESNSVRVCPTVDKIEEAYLQKEPIQSFAAVANQKQNRVVRNKLPRKQASVVTKPSDKSTSEKITIVKEIPEPKQGRNNSGQIAVTEDIEPQKEGNWTTVNKKKKGRYPNTEVKKRWKHECSRDQGDRTEKIFASNGYDFVEQPKNHIINSTAIEIYYQNVRGLRTKLEEFYVGISSSGADLFAITETGCNKSIHDAELVPPGYTIIRCDRADGRKQGGACLVATPRFELRQVSIPSDINIDDKVFELVGATVYLHNRLLFLLCVVYIPPNSCEDDYMILFRVIEQLCSKYSDIVVIGDFNMHSCSINVCNYFQYFLSYCGFTQCNTIVNSNNRCLDLVLSTLARGESVNVREAEVPLVPVDAYHPPLDVLVELWPRRVAGSFQRGSSTVPTCWNFNKADFLSLYASIATIDWTDIYNLDLEMILDYFYETINSKIDDCVPRKKRSRVSSKYVYPEFYTIEIICNIRRKAILHKQYKGSRTKNDYEAFALCRSKVKRLIKIAQEQHGNRVQNQLQKDPRSFWNHVKSRRGSRNLQKILKDGAVLSDEQCVKEFAQYFHSVYSTTRPELNVNTAIEGAGGENGIARVHIEGLQLGDVLSALKQLKPKRSAGPDGIPAYILKDCGSVLAEPLLYIFNKYLSAAVFPERWKTTRVVPIPKGGTYNDNVSGYRPIAVLSSPAKVLECAIHNIIFMQVKAQLSDAQHGFRPMRSTTSNLLSYMAHLLPTVDSGGQTDAAYFDYKKAFDLVDNDVLLKKLAGVGFTPHLLNFFASYMRDRQQYVEYAGHRSEPYFTWSGVSQGSNLGPLQFIIMINDLPKVVKDANCLLFADDLKLFLAVKEDDDCGWLQNAIDSVVNWSKENLLQFNTQKCVTITFSRAHRPIVHSYDIDGMPMVRVTEVKDLGVTLNAGLTFRDHIAKCCKKAYRNLGFLLRTVRNFTNIAAIIALYNALVRSQLECNAVIWAPHETKYSLMLERIQNKFIRFLYFRLYGVYPFYPLMYPTLFVLGMVGYNELRVRRELALVLYLFRLIRGKVHHADILCLLCLCVPDRYVWRRRRPHLLAVPRGRTKLLNEAPLMRALRTLNLVAEEMDIFICTLSEFTGIALYIICYKS</sequence>
<dbReference type="InterPro" id="IPR000477">
    <property type="entry name" value="RT_dom"/>
</dbReference>
<gene>
    <name evidence="4" type="ORF">EEDITHA_LOCUS22888</name>
</gene>
<dbReference type="EMBL" id="CAKOGL010000051">
    <property type="protein sequence ID" value="CAH2109000.1"/>
    <property type="molecule type" value="Genomic_DNA"/>
</dbReference>
<dbReference type="PROSITE" id="PS50878">
    <property type="entry name" value="RT_POL"/>
    <property type="match status" value="1"/>
</dbReference>
<protein>
    <recommendedName>
        <fullName evidence="3">Reverse transcriptase domain-containing protein</fullName>
    </recommendedName>
</protein>
<evidence type="ECO:0000256" key="1">
    <source>
        <dbReference type="SAM" id="Coils"/>
    </source>
</evidence>
<keyword evidence="5" id="KW-1185">Reference proteome</keyword>
<proteinExistence type="predicted"/>
<dbReference type="Pfam" id="PF03372">
    <property type="entry name" value="Exo_endo_phos"/>
    <property type="match status" value="1"/>
</dbReference>
<keyword evidence="2" id="KW-0812">Transmembrane</keyword>
<name>A0AAU9VCC2_EUPED</name>
<dbReference type="InterPro" id="IPR005135">
    <property type="entry name" value="Endo/exonuclease/phosphatase"/>
</dbReference>
<dbReference type="Pfam" id="PF00078">
    <property type="entry name" value="RVT_1"/>
    <property type="match status" value="1"/>
</dbReference>
<organism evidence="4 5">
    <name type="scientific">Euphydryas editha</name>
    <name type="common">Edith's checkerspot</name>
    <dbReference type="NCBI Taxonomy" id="104508"/>
    <lineage>
        <taxon>Eukaryota</taxon>
        <taxon>Metazoa</taxon>
        <taxon>Ecdysozoa</taxon>
        <taxon>Arthropoda</taxon>
        <taxon>Hexapoda</taxon>
        <taxon>Insecta</taxon>
        <taxon>Pterygota</taxon>
        <taxon>Neoptera</taxon>
        <taxon>Endopterygota</taxon>
        <taxon>Lepidoptera</taxon>
        <taxon>Glossata</taxon>
        <taxon>Ditrysia</taxon>
        <taxon>Papilionoidea</taxon>
        <taxon>Nymphalidae</taxon>
        <taxon>Nymphalinae</taxon>
        <taxon>Euphydryas</taxon>
    </lineage>
</organism>
<keyword evidence="2" id="KW-0472">Membrane</keyword>
<accession>A0AAU9VCC2</accession>
<dbReference type="SUPFAM" id="SSF56219">
    <property type="entry name" value="DNase I-like"/>
    <property type="match status" value="1"/>
</dbReference>
<feature type="coiled-coil region" evidence="1">
    <location>
        <begin position="1"/>
        <end position="31"/>
    </location>
</feature>
<evidence type="ECO:0000313" key="5">
    <source>
        <dbReference type="Proteomes" id="UP001153954"/>
    </source>
</evidence>
<dbReference type="PANTHER" id="PTHR47510:SF3">
    <property type="entry name" value="ENDO_EXONUCLEASE_PHOSPHATASE DOMAIN-CONTAINING PROTEIN"/>
    <property type="match status" value="1"/>
</dbReference>
<feature type="domain" description="Reverse transcriptase" evidence="3">
    <location>
        <begin position="663"/>
        <end position="929"/>
    </location>
</feature>
<evidence type="ECO:0000256" key="2">
    <source>
        <dbReference type="SAM" id="Phobius"/>
    </source>
</evidence>
<dbReference type="PANTHER" id="PTHR47510">
    <property type="entry name" value="REVERSE TRANSCRIPTASE DOMAIN-CONTAINING PROTEIN"/>
    <property type="match status" value="1"/>
</dbReference>
<dbReference type="Gene3D" id="3.60.10.10">
    <property type="entry name" value="Endonuclease/exonuclease/phosphatase"/>
    <property type="match status" value="1"/>
</dbReference>
<dbReference type="GO" id="GO:0003824">
    <property type="term" value="F:catalytic activity"/>
    <property type="evidence" value="ECO:0007669"/>
    <property type="project" value="InterPro"/>
</dbReference>
<dbReference type="Proteomes" id="UP001153954">
    <property type="component" value="Unassembled WGS sequence"/>
</dbReference>
<feature type="transmembrane region" description="Helical" evidence="2">
    <location>
        <begin position="1012"/>
        <end position="1033"/>
    </location>
</feature>
<dbReference type="CDD" id="cd01650">
    <property type="entry name" value="RT_nLTR_like"/>
    <property type="match status" value="1"/>
</dbReference>
<comment type="caution">
    <text evidence="4">The sequence shown here is derived from an EMBL/GenBank/DDBJ whole genome shotgun (WGS) entry which is preliminary data.</text>
</comment>
<evidence type="ECO:0000259" key="3">
    <source>
        <dbReference type="PROSITE" id="PS50878"/>
    </source>
</evidence>
<keyword evidence="1" id="KW-0175">Coiled coil</keyword>
<reference evidence="4" key="1">
    <citation type="submission" date="2022-03" db="EMBL/GenBank/DDBJ databases">
        <authorList>
            <person name="Tunstrom K."/>
        </authorList>
    </citation>
    <scope>NUCLEOTIDE SEQUENCE</scope>
</reference>
<keyword evidence="2" id="KW-1133">Transmembrane helix</keyword>